<protein>
    <submittedName>
        <fullName evidence="1">Uncharacterized protein</fullName>
    </submittedName>
</protein>
<sequence>MVEILYQDLSNNDFKNYYIAIPKDWKYGKDNEVTVIVSDICVIIPQTISGATGELKVLRLLEAMMEGGVINAGDIQKAIEHIL</sequence>
<name>A0A0F9BHI8_9ZZZZ</name>
<dbReference type="AlphaFoldDB" id="A0A0F9BHI8"/>
<accession>A0A0F9BHI8</accession>
<reference evidence="1" key="1">
    <citation type="journal article" date="2015" name="Nature">
        <title>Complex archaea that bridge the gap between prokaryotes and eukaryotes.</title>
        <authorList>
            <person name="Spang A."/>
            <person name="Saw J.H."/>
            <person name="Jorgensen S.L."/>
            <person name="Zaremba-Niedzwiedzka K."/>
            <person name="Martijn J."/>
            <person name="Lind A.E."/>
            <person name="van Eijk R."/>
            <person name="Schleper C."/>
            <person name="Guy L."/>
            <person name="Ettema T.J."/>
        </authorList>
    </citation>
    <scope>NUCLEOTIDE SEQUENCE</scope>
</reference>
<organism evidence="1">
    <name type="scientific">marine sediment metagenome</name>
    <dbReference type="NCBI Taxonomy" id="412755"/>
    <lineage>
        <taxon>unclassified sequences</taxon>
        <taxon>metagenomes</taxon>
        <taxon>ecological metagenomes</taxon>
    </lineage>
</organism>
<comment type="caution">
    <text evidence="1">The sequence shown here is derived from an EMBL/GenBank/DDBJ whole genome shotgun (WGS) entry which is preliminary data.</text>
</comment>
<dbReference type="EMBL" id="LAZR01037795">
    <property type="protein sequence ID" value="KKL21280.1"/>
    <property type="molecule type" value="Genomic_DNA"/>
</dbReference>
<evidence type="ECO:0000313" key="1">
    <source>
        <dbReference type="EMBL" id="KKL21280.1"/>
    </source>
</evidence>
<gene>
    <name evidence="1" type="ORF">LCGC14_2447010</name>
</gene>
<proteinExistence type="predicted"/>